<dbReference type="RefSeq" id="XP_016233497.1">
    <property type="nucleotide sequence ID" value="XM_016382794.1"/>
</dbReference>
<dbReference type="OrthoDB" id="5125733at2759"/>
<proteinExistence type="predicted"/>
<gene>
    <name evidence="2" type="ORF">PV08_08469</name>
</gene>
<dbReference type="EMBL" id="KN847497">
    <property type="protein sequence ID" value="KIW13281.1"/>
    <property type="molecule type" value="Genomic_DNA"/>
</dbReference>
<evidence type="ECO:0000313" key="3">
    <source>
        <dbReference type="Proteomes" id="UP000053328"/>
    </source>
</evidence>
<dbReference type="PANTHER" id="PTHR33112:SF16">
    <property type="entry name" value="HETEROKARYON INCOMPATIBILITY DOMAIN-CONTAINING PROTEIN"/>
    <property type="match status" value="1"/>
</dbReference>
<accession>A0A0D1YDY1</accession>
<dbReference type="GeneID" id="27335552"/>
<protein>
    <recommendedName>
        <fullName evidence="1">Heterokaryon incompatibility domain-containing protein</fullName>
    </recommendedName>
</protein>
<reference evidence="2 3" key="1">
    <citation type="submission" date="2015-01" db="EMBL/GenBank/DDBJ databases">
        <title>The Genome Sequence of Exophiala spinifera CBS89968.</title>
        <authorList>
            <consortium name="The Broad Institute Genomics Platform"/>
            <person name="Cuomo C."/>
            <person name="de Hoog S."/>
            <person name="Gorbushina A."/>
            <person name="Stielow B."/>
            <person name="Teixiera M."/>
            <person name="Abouelleil A."/>
            <person name="Chapman S.B."/>
            <person name="Priest M."/>
            <person name="Young S.K."/>
            <person name="Wortman J."/>
            <person name="Nusbaum C."/>
            <person name="Birren B."/>
        </authorList>
    </citation>
    <scope>NUCLEOTIDE SEQUENCE [LARGE SCALE GENOMIC DNA]</scope>
    <source>
        <strain evidence="2 3">CBS 89968</strain>
    </source>
</reference>
<dbReference type="InterPro" id="IPR010730">
    <property type="entry name" value="HET"/>
</dbReference>
<evidence type="ECO:0000259" key="1">
    <source>
        <dbReference type="Pfam" id="PF06985"/>
    </source>
</evidence>
<dbReference type="Proteomes" id="UP000053328">
    <property type="component" value="Unassembled WGS sequence"/>
</dbReference>
<keyword evidence="3" id="KW-1185">Reference proteome</keyword>
<dbReference type="PANTHER" id="PTHR33112">
    <property type="entry name" value="DOMAIN PROTEIN, PUTATIVE-RELATED"/>
    <property type="match status" value="1"/>
</dbReference>
<dbReference type="AlphaFoldDB" id="A0A0D1YDY1"/>
<dbReference type="VEuPathDB" id="FungiDB:PV08_08469"/>
<dbReference type="HOGENOM" id="CLU_002639_3_1_1"/>
<sequence length="710" mass="78933">MSDSVESESEAPDTNDICIHFQRGAVSAASAGYRVSQLQHNATTCDFCAVMLEGLSTVLGASLDPDYCVSFKLKHQANIPPRLTYEKQDDFSTQQRFEISPVSEGSNLPRPLSKVEPFLDIAPEASSEACVKRIQFWLDNCQSVHGFCAESLESTLPRRVLEVDTLVLHETQGEKGKYIALSHCWGSGDSLKTEKSSIGQRKQGIQWDELPQTFQDAITISKALGVQYLWIDSLCIVQDDQNDWEVESGKMDQIYKNSYITIAASVAKGDHEGFLRPRTHYLTSIARVELSNGVEESFKIRPLPAKHYRRDVGPRNRSWRHNMTVPGAQPQPLETRAWCFQERLVSSRLVSFCEAEMEWDYPTLSRCECGTRLLAHDECFNRVLGGMEPVPGKSSIRSLYQSLLCIAAIFADDPKPEHRDALNDLVRHHWHNLLIPSYTLLALTRPSDRLPALSAIASELKEILKDDYLCGLWRQGLTQGITWVAGSFGTDGPQPGVLPQVYRAPSWSWASTEGPVDGDRAFNSSVHYLFRITEARCTPMAGSILGPVTDGSLTIEGDVIRAELKVPAVCHGDDEHKVEYRISTPDGKPLSSSFYPDTPLVGMETETASGTVRRSGRRLSAARDSIDAPVLCLVLAGHRTHRLPTYMRRRLQEREGEEETIEGGGVFDSATLMVLGLPLSPADFYQRLGLARCSWSDIVDVKVGMTIEVG</sequence>
<dbReference type="STRING" id="91928.A0A0D1YDY1"/>
<organism evidence="2 3">
    <name type="scientific">Exophiala spinifera</name>
    <dbReference type="NCBI Taxonomy" id="91928"/>
    <lineage>
        <taxon>Eukaryota</taxon>
        <taxon>Fungi</taxon>
        <taxon>Dikarya</taxon>
        <taxon>Ascomycota</taxon>
        <taxon>Pezizomycotina</taxon>
        <taxon>Eurotiomycetes</taxon>
        <taxon>Chaetothyriomycetidae</taxon>
        <taxon>Chaetothyriales</taxon>
        <taxon>Herpotrichiellaceae</taxon>
        <taxon>Exophiala</taxon>
    </lineage>
</organism>
<evidence type="ECO:0000313" key="2">
    <source>
        <dbReference type="EMBL" id="KIW13281.1"/>
    </source>
</evidence>
<dbReference type="Pfam" id="PF06985">
    <property type="entry name" value="HET"/>
    <property type="match status" value="1"/>
</dbReference>
<feature type="domain" description="Heterokaryon incompatibility" evidence="1">
    <location>
        <begin position="178"/>
        <end position="342"/>
    </location>
</feature>
<name>A0A0D1YDY1_9EURO</name>